<dbReference type="Gene3D" id="1.20.1720.10">
    <property type="entry name" value="Multidrug resistance protein D"/>
    <property type="match status" value="1"/>
</dbReference>
<feature type="transmembrane region" description="Helical" evidence="6">
    <location>
        <begin position="92"/>
        <end position="111"/>
    </location>
</feature>
<name>A0ABV3JS77_STRON</name>
<keyword evidence="3 6" id="KW-1133">Transmembrane helix</keyword>
<dbReference type="SUPFAM" id="SSF103473">
    <property type="entry name" value="MFS general substrate transporter"/>
    <property type="match status" value="1"/>
</dbReference>
<feature type="transmembrane region" description="Helical" evidence="6">
    <location>
        <begin position="151"/>
        <end position="172"/>
    </location>
</feature>
<keyword evidence="4 6" id="KW-0472">Membrane</keyword>
<evidence type="ECO:0000256" key="1">
    <source>
        <dbReference type="ARBA" id="ARBA00004651"/>
    </source>
</evidence>
<dbReference type="InterPro" id="IPR020846">
    <property type="entry name" value="MFS_dom"/>
</dbReference>
<keyword evidence="2 6" id="KW-0812">Transmembrane</keyword>
<feature type="transmembrane region" description="Helical" evidence="6">
    <location>
        <begin position="285"/>
        <end position="305"/>
    </location>
</feature>
<dbReference type="Gene3D" id="1.20.1250.20">
    <property type="entry name" value="MFS general substrate transporter like domains"/>
    <property type="match status" value="1"/>
</dbReference>
<organism evidence="8 9">
    <name type="scientific">Streptomyces orinoci</name>
    <name type="common">Streptoverticillium orinoci</name>
    <dbReference type="NCBI Taxonomy" id="67339"/>
    <lineage>
        <taxon>Bacteria</taxon>
        <taxon>Bacillati</taxon>
        <taxon>Actinomycetota</taxon>
        <taxon>Actinomycetes</taxon>
        <taxon>Kitasatosporales</taxon>
        <taxon>Streptomycetaceae</taxon>
        <taxon>Streptomyces</taxon>
    </lineage>
</organism>
<feature type="transmembrane region" description="Helical" evidence="6">
    <location>
        <begin position="317"/>
        <end position="338"/>
    </location>
</feature>
<proteinExistence type="predicted"/>
<evidence type="ECO:0000313" key="9">
    <source>
        <dbReference type="Proteomes" id="UP001552594"/>
    </source>
</evidence>
<feature type="transmembrane region" description="Helical" evidence="6">
    <location>
        <begin position="178"/>
        <end position="195"/>
    </location>
</feature>
<evidence type="ECO:0000256" key="3">
    <source>
        <dbReference type="ARBA" id="ARBA00022989"/>
    </source>
</evidence>
<keyword evidence="9" id="KW-1185">Reference proteome</keyword>
<comment type="subcellular location">
    <subcellularLocation>
        <location evidence="1">Cell membrane</location>
        <topology evidence="1">Multi-pass membrane protein</topology>
    </subcellularLocation>
</comment>
<feature type="transmembrane region" description="Helical" evidence="6">
    <location>
        <begin position="244"/>
        <end position="264"/>
    </location>
</feature>
<evidence type="ECO:0000259" key="7">
    <source>
        <dbReference type="PROSITE" id="PS50850"/>
    </source>
</evidence>
<dbReference type="InterPro" id="IPR036259">
    <property type="entry name" value="MFS_trans_sf"/>
</dbReference>
<feature type="transmembrane region" description="Helical" evidence="6">
    <location>
        <begin position="24"/>
        <end position="48"/>
    </location>
</feature>
<gene>
    <name evidence="8" type="ORF">AB0L16_02505</name>
</gene>
<feature type="domain" description="Major facilitator superfamily (MFS) profile" evidence="7">
    <location>
        <begin position="26"/>
        <end position="466"/>
    </location>
</feature>
<sequence length="466" mass="47905">MTLHDPAAPAARRTPAPQPAPHGWWPLVAITAALSMLMLDATVVVVALPDIRHELNTGLGDAQWVLNAFTLPLACCQLIAGFMGDRFGRRRTFAGGVLAFAAASLACGLAPDAGLLIAARGVQGGAAAAVFAVTPALIAQCYRGKARGTAFGIRGAVAGAVVVLSPLLGGTLVSVLGWRWIFFVNLPVSAAVLALTRLRMPADRPVRAGQRPDWGGLLTLSMGLLLLTLALLRGGDHGWCGTTSLLMFTGAAVALLAFLIVEARRADPMLDLSLFRGRTFTGTQLATLCTHGGFFGLLLYLSVYFQDHLGYSPMKTGLCFLTVNLPILAVSPVAGALMDRLPARLLPSAGLSLVATGLLLMHGLTPASGWRDLSPGLAVAGLGLGLTLPALGSLAVGGTDDRRLGMAAGVNTTASQAGMTLSTAVYGTLLQAHRDFLAGLDQLLLTAAAVTAAGAAAALLLITSAE</sequence>
<dbReference type="RefSeq" id="WP_109278516.1">
    <property type="nucleotide sequence ID" value="NZ_JBFAUK010000002.1"/>
</dbReference>
<dbReference type="PANTHER" id="PTHR42718">
    <property type="entry name" value="MAJOR FACILITATOR SUPERFAMILY MULTIDRUG TRANSPORTER MFSC"/>
    <property type="match status" value="1"/>
</dbReference>
<keyword evidence="5" id="KW-0046">Antibiotic resistance</keyword>
<dbReference type="Pfam" id="PF07690">
    <property type="entry name" value="MFS_1"/>
    <property type="match status" value="1"/>
</dbReference>
<dbReference type="Proteomes" id="UP001552594">
    <property type="component" value="Unassembled WGS sequence"/>
</dbReference>
<dbReference type="CDD" id="cd17321">
    <property type="entry name" value="MFS_MMR_MDR_like"/>
    <property type="match status" value="1"/>
</dbReference>
<feature type="transmembrane region" description="Helical" evidence="6">
    <location>
        <begin position="443"/>
        <end position="462"/>
    </location>
</feature>
<feature type="transmembrane region" description="Helical" evidence="6">
    <location>
        <begin position="376"/>
        <end position="396"/>
    </location>
</feature>
<comment type="caution">
    <text evidence="8">The sequence shown here is derived from an EMBL/GenBank/DDBJ whole genome shotgun (WGS) entry which is preliminary data.</text>
</comment>
<evidence type="ECO:0000256" key="6">
    <source>
        <dbReference type="SAM" id="Phobius"/>
    </source>
</evidence>
<feature type="transmembrane region" description="Helical" evidence="6">
    <location>
        <begin position="117"/>
        <end position="139"/>
    </location>
</feature>
<evidence type="ECO:0000256" key="5">
    <source>
        <dbReference type="ARBA" id="ARBA00023251"/>
    </source>
</evidence>
<dbReference type="PROSITE" id="PS50850">
    <property type="entry name" value="MFS"/>
    <property type="match status" value="1"/>
</dbReference>
<dbReference type="PANTHER" id="PTHR42718:SF49">
    <property type="entry name" value="EXPORT PROTEIN"/>
    <property type="match status" value="1"/>
</dbReference>
<dbReference type="PRINTS" id="PR01036">
    <property type="entry name" value="TCRTETB"/>
</dbReference>
<evidence type="ECO:0000313" key="8">
    <source>
        <dbReference type="EMBL" id="MEV5505332.1"/>
    </source>
</evidence>
<dbReference type="EMBL" id="JBFAUK010000002">
    <property type="protein sequence ID" value="MEV5505332.1"/>
    <property type="molecule type" value="Genomic_DNA"/>
</dbReference>
<evidence type="ECO:0000256" key="4">
    <source>
        <dbReference type="ARBA" id="ARBA00023136"/>
    </source>
</evidence>
<feature type="transmembrane region" description="Helical" evidence="6">
    <location>
        <begin position="345"/>
        <end position="364"/>
    </location>
</feature>
<dbReference type="InterPro" id="IPR011701">
    <property type="entry name" value="MFS"/>
</dbReference>
<protein>
    <submittedName>
        <fullName evidence="8">MFS transporter</fullName>
    </submittedName>
</protein>
<reference evidence="8 9" key="1">
    <citation type="submission" date="2024-06" db="EMBL/GenBank/DDBJ databases">
        <title>The Natural Products Discovery Center: Release of the First 8490 Sequenced Strains for Exploring Actinobacteria Biosynthetic Diversity.</title>
        <authorList>
            <person name="Kalkreuter E."/>
            <person name="Kautsar S.A."/>
            <person name="Yang D."/>
            <person name="Bader C.D."/>
            <person name="Teijaro C.N."/>
            <person name="Fluegel L."/>
            <person name="Davis C.M."/>
            <person name="Simpson J.R."/>
            <person name="Lauterbach L."/>
            <person name="Steele A.D."/>
            <person name="Gui C."/>
            <person name="Meng S."/>
            <person name="Li G."/>
            <person name="Viehrig K."/>
            <person name="Ye F."/>
            <person name="Su P."/>
            <person name="Kiefer A.F."/>
            <person name="Nichols A."/>
            <person name="Cepeda A.J."/>
            <person name="Yan W."/>
            <person name="Fan B."/>
            <person name="Jiang Y."/>
            <person name="Adhikari A."/>
            <person name="Zheng C.-J."/>
            <person name="Schuster L."/>
            <person name="Cowan T.M."/>
            <person name="Smanski M.J."/>
            <person name="Chevrette M.G."/>
            <person name="De Carvalho L.P.S."/>
            <person name="Shen B."/>
        </authorList>
    </citation>
    <scope>NUCLEOTIDE SEQUENCE [LARGE SCALE GENOMIC DNA]</scope>
    <source>
        <strain evidence="8 9">NPDC052347</strain>
    </source>
</reference>
<feature type="transmembrane region" description="Helical" evidence="6">
    <location>
        <begin position="215"/>
        <end position="232"/>
    </location>
</feature>
<accession>A0ABV3JS77</accession>
<evidence type="ECO:0000256" key="2">
    <source>
        <dbReference type="ARBA" id="ARBA00022692"/>
    </source>
</evidence>